<organism evidence="2 3">
    <name type="scientific">Pseudonocardia ammonioxydans</name>
    <dbReference type="NCBI Taxonomy" id="260086"/>
    <lineage>
        <taxon>Bacteria</taxon>
        <taxon>Bacillati</taxon>
        <taxon>Actinomycetota</taxon>
        <taxon>Actinomycetes</taxon>
        <taxon>Pseudonocardiales</taxon>
        <taxon>Pseudonocardiaceae</taxon>
        <taxon>Pseudonocardia</taxon>
    </lineage>
</organism>
<dbReference type="EMBL" id="FOUY01000066">
    <property type="protein sequence ID" value="SFO48096.1"/>
    <property type="molecule type" value="Genomic_DNA"/>
</dbReference>
<name>A0A1I5HJI9_PSUAM</name>
<reference evidence="2 3" key="1">
    <citation type="submission" date="2016-10" db="EMBL/GenBank/DDBJ databases">
        <authorList>
            <person name="de Groot N.N."/>
        </authorList>
    </citation>
    <scope>NUCLEOTIDE SEQUENCE [LARGE SCALE GENOMIC DNA]</scope>
    <source>
        <strain evidence="2 3">CGMCC 4.1877</strain>
    </source>
</reference>
<evidence type="ECO:0000313" key="3">
    <source>
        <dbReference type="Proteomes" id="UP000199614"/>
    </source>
</evidence>
<dbReference type="InterPro" id="IPR029069">
    <property type="entry name" value="HotDog_dom_sf"/>
</dbReference>
<dbReference type="Gene3D" id="3.10.129.10">
    <property type="entry name" value="Hotdog Thioesterase"/>
    <property type="match status" value="1"/>
</dbReference>
<dbReference type="CDD" id="cd03441">
    <property type="entry name" value="R_hydratase_like"/>
    <property type="match status" value="1"/>
</dbReference>
<dbReference type="InterPro" id="IPR039569">
    <property type="entry name" value="FAS1-like_DH_region"/>
</dbReference>
<dbReference type="InterPro" id="IPR016709">
    <property type="entry name" value="HadA-like"/>
</dbReference>
<feature type="domain" description="FAS1-like dehydratase" evidence="1">
    <location>
        <begin position="11"/>
        <end position="138"/>
    </location>
</feature>
<keyword evidence="3" id="KW-1185">Reference proteome</keyword>
<gene>
    <name evidence="2" type="ORF">SAMN05216207_106611</name>
</gene>
<dbReference type="SUPFAM" id="SSF54637">
    <property type="entry name" value="Thioesterase/thiol ester dehydrase-isomerase"/>
    <property type="match status" value="1"/>
</dbReference>
<dbReference type="PIRSF" id="PIRSF018072">
    <property type="entry name" value="UCP018072"/>
    <property type="match status" value="1"/>
</dbReference>
<protein>
    <submittedName>
        <fullName evidence="2">N-terminal half of MaoC dehydratase</fullName>
    </submittedName>
</protein>
<dbReference type="AlphaFoldDB" id="A0A1I5HJI9"/>
<evidence type="ECO:0000259" key="1">
    <source>
        <dbReference type="Pfam" id="PF13452"/>
    </source>
</evidence>
<dbReference type="STRING" id="260086.SAMN05216207_106611"/>
<dbReference type="OrthoDB" id="5415111at2"/>
<accession>A0A1I5HJI9</accession>
<dbReference type="RefSeq" id="WP_093355860.1">
    <property type="nucleotide sequence ID" value="NZ_FOUY01000066.1"/>
</dbReference>
<dbReference type="Pfam" id="PF13452">
    <property type="entry name" value="FAS1_DH_region"/>
    <property type="match status" value="1"/>
</dbReference>
<evidence type="ECO:0000313" key="2">
    <source>
        <dbReference type="EMBL" id="SFO48096.1"/>
    </source>
</evidence>
<dbReference type="Proteomes" id="UP000199614">
    <property type="component" value="Unassembled WGS sequence"/>
</dbReference>
<sequence length="152" mass="16357">MPIDPDRALAWAIEPVTTQVERGRLAFFATATGQTDPVYSDLDAAKAAGHPDLPVPPTFFFSLELAAPDPFGYLTALGVDLRRVLHGEQAFTYHAPVHAGDTVTLTPRIVGCFTKKGGTLEFLVKRTDVTRDGQPVAEAVTTIVVQNPEAAR</sequence>
<proteinExistence type="predicted"/>